<proteinExistence type="predicted"/>
<comment type="caution">
    <text evidence="2">The sequence shown here is derived from an EMBL/GenBank/DDBJ whole genome shotgun (WGS) entry which is preliminary data.</text>
</comment>
<sequence>MALRTMTWVSVPQIILMVTAANIIQSEVRLIPGMIATGGSLARTFVSGGLWIGLLQGVGVMRAHRTISIKTLLRVNASSSPPSAWYMQGTLIWVAFRLRFERFAREQVFCDKDPPRIIFIGSCSVKLPSITPFWCNRTGS</sequence>
<gene>
    <name evidence="2" type="ORF">PoB_002328900</name>
</gene>
<organism evidence="2 3">
    <name type="scientific">Plakobranchus ocellatus</name>
    <dbReference type="NCBI Taxonomy" id="259542"/>
    <lineage>
        <taxon>Eukaryota</taxon>
        <taxon>Metazoa</taxon>
        <taxon>Spiralia</taxon>
        <taxon>Lophotrochozoa</taxon>
        <taxon>Mollusca</taxon>
        <taxon>Gastropoda</taxon>
        <taxon>Heterobranchia</taxon>
        <taxon>Euthyneura</taxon>
        <taxon>Panpulmonata</taxon>
        <taxon>Sacoglossa</taxon>
        <taxon>Placobranchoidea</taxon>
        <taxon>Plakobranchidae</taxon>
        <taxon>Plakobranchus</taxon>
    </lineage>
</organism>
<keyword evidence="1" id="KW-1133">Transmembrane helix</keyword>
<evidence type="ECO:0000313" key="3">
    <source>
        <dbReference type="Proteomes" id="UP000735302"/>
    </source>
</evidence>
<keyword evidence="1" id="KW-0812">Transmembrane</keyword>
<evidence type="ECO:0000313" key="2">
    <source>
        <dbReference type="EMBL" id="GFN96783.1"/>
    </source>
</evidence>
<keyword evidence="1" id="KW-0472">Membrane</keyword>
<name>A0AAV3ZQV7_9GAST</name>
<protein>
    <submittedName>
        <fullName evidence="2">Uncharacterized protein</fullName>
    </submittedName>
</protein>
<dbReference type="AlphaFoldDB" id="A0AAV3ZQV7"/>
<evidence type="ECO:0000256" key="1">
    <source>
        <dbReference type="SAM" id="Phobius"/>
    </source>
</evidence>
<dbReference type="Proteomes" id="UP000735302">
    <property type="component" value="Unassembled WGS sequence"/>
</dbReference>
<dbReference type="EMBL" id="BLXT01002707">
    <property type="protein sequence ID" value="GFN96783.1"/>
    <property type="molecule type" value="Genomic_DNA"/>
</dbReference>
<feature type="transmembrane region" description="Helical" evidence="1">
    <location>
        <begin position="45"/>
        <end position="63"/>
    </location>
</feature>
<reference evidence="2 3" key="1">
    <citation type="journal article" date="2021" name="Elife">
        <title>Chloroplast acquisition without the gene transfer in kleptoplastic sea slugs, Plakobranchus ocellatus.</title>
        <authorList>
            <person name="Maeda T."/>
            <person name="Takahashi S."/>
            <person name="Yoshida T."/>
            <person name="Shimamura S."/>
            <person name="Takaki Y."/>
            <person name="Nagai Y."/>
            <person name="Toyoda A."/>
            <person name="Suzuki Y."/>
            <person name="Arimoto A."/>
            <person name="Ishii H."/>
            <person name="Satoh N."/>
            <person name="Nishiyama T."/>
            <person name="Hasebe M."/>
            <person name="Maruyama T."/>
            <person name="Minagawa J."/>
            <person name="Obokata J."/>
            <person name="Shigenobu S."/>
        </authorList>
    </citation>
    <scope>NUCLEOTIDE SEQUENCE [LARGE SCALE GENOMIC DNA]</scope>
</reference>
<keyword evidence="3" id="KW-1185">Reference proteome</keyword>
<accession>A0AAV3ZQV7</accession>
<feature type="transmembrane region" description="Helical" evidence="1">
    <location>
        <begin position="6"/>
        <end position="24"/>
    </location>
</feature>